<organism evidence="1 2">
    <name type="scientific">Dysgonomonas mossii DSM 22836</name>
    <dbReference type="NCBI Taxonomy" id="742767"/>
    <lineage>
        <taxon>Bacteria</taxon>
        <taxon>Pseudomonadati</taxon>
        <taxon>Bacteroidota</taxon>
        <taxon>Bacteroidia</taxon>
        <taxon>Bacteroidales</taxon>
        <taxon>Dysgonomonadaceae</taxon>
        <taxon>Dysgonomonas</taxon>
    </lineage>
</organism>
<name>F8WY53_9BACT</name>
<gene>
    <name evidence="1" type="ORF">HMPREF9456_00744</name>
</gene>
<evidence type="ECO:0000313" key="1">
    <source>
        <dbReference type="EMBL" id="EGK04417.1"/>
    </source>
</evidence>
<evidence type="ECO:0000313" key="2">
    <source>
        <dbReference type="Proteomes" id="UP000006420"/>
    </source>
</evidence>
<dbReference type="Proteomes" id="UP000006420">
    <property type="component" value="Unassembled WGS sequence"/>
</dbReference>
<sequence>MNLKLFSILSKQDESNNFLTKLEEAYDEFALKLLDRLQIESNITKLYYHLGFVRLELVGIRDGLSDKEEKKCLKIYNQGNLSY</sequence>
<dbReference type="HOGENOM" id="CLU_2537202_0_0_10"/>
<comment type="caution">
    <text evidence="1">The sequence shown here is derived from an EMBL/GenBank/DDBJ whole genome shotgun (WGS) entry which is preliminary data.</text>
</comment>
<dbReference type="STRING" id="742767.HMPREF9456_00744"/>
<keyword evidence="2" id="KW-1185">Reference proteome</keyword>
<protein>
    <submittedName>
        <fullName evidence="1">Uncharacterized protein</fullName>
    </submittedName>
</protein>
<dbReference type="EMBL" id="ADLW01000003">
    <property type="protein sequence ID" value="EGK04417.1"/>
    <property type="molecule type" value="Genomic_DNA"/>
</dbReference>
<reference evidence="1 2" key="1">
    <citation type="submission" date="2011-04" db="EMBL/GenBank/DDBJ databases">
        <title>The Genome Sequence of Dysgonomonas mossii DSM 22836.</title>
        <authorList>
            <consortium name="The Broad Institute Genome Sequencing Platform"/>
            <person name="Earl A."/>
            <person name="Ward D."/>
            <person name="Feldgarden M."/>
            <person name="Gevers D."/>
            <person name="Pudlo N."/>
            <person name="Martens E."/>
            <person name="Allen-Vercoe E."/>
            <person name="Young S.K."/>
            <person name="Zeng Q."/>
            <person name="Gargeya S."/>
            <person name="Fitzgerald M."/>
            <person name="Haas B."/>
            <person name="Abouelleil A."/>
            <person name="Alvarado L."/>
            <person name="Arachchi H.M."/>
            <person name="Berlin A."/>
            <person name="Brown A."/>
            <person name="Chapman S.B."/>
            <person name="Chen Z."/>
            <person name="Dunbar C."/>
            <person name="Freedman E."/>
            <person name="Gearin G."/>
            <person name="Gellesch M."/>
            <person name="Goldberg J."/>
            <person name="Griggs A."/>
            <person name="Gujja S."/>
            <person name="Heiman D."/>
            <person name="Howarth C."/>
            <person name="Larson L."/>
            <person name="Lui A."/>
            <person name="MacDonald P.J.P."/>
            <person name="Mehta T."/>
            <person name="Montmayeur A."/>
            <person name="Murphy C."/>
            <person name="Neiman D."/>
            <person name="Pearson M."/>
            <person name="Priest M."/>
            <person name="Roberts A."/>
            <person name="Saif S."/>
            <person name="Shea T."/>
            <person name="Shenoy N."/>
            <person name="Sisk P."/>
            <person name="Stolte C."/>
            <person name="Sykes S."/>
            <person name="Yandava C."/>
            <person name="Wortman J."/>
            <person name="Nusbaum C."/>
            <person name="Birren B."/>
        </authorList>
    </citation>
    <scope>NUCLEOTIDE SEQUENCE [LARGE SCALE GENOMIC DNA]</scope>
    <source>
        <strain evidence="1 2">DSM 22836</strain>
    </source>
</reference>
<dbReference type="AlphaFoldDB" id="F8WY53"/>
<proteinExistence type="predicted"/>
<accession>F8WY53</accession>